<dbReference type="GO" id="GO:0003677">
    <property type="term" value="F:DNA binding"/>
    <property type="evidence" value="ECO:0007669"/>
    <property type="project" value="UniProtKB-UniRule"/>
</dbReference>
<gene>
    <name evidence="10" type="primary">recC</name>
    <name evidence="12" type="ORF">SAMN03159343_3198</name>
</gene>
<evidence type="ECO:0000256" key="1">
    <source>
        <dbReference type="ARBA" id="ARBA00022722"/>
    </source>
</evidence>
<dbReference type="PANTHER" id="PTHR30591:SF1">
    <property type="entry name" value="RECBCD ENZYME SUBUNIT RECC"/>
    <property type="match status" value="1"/>
</dbReference>
<dbReference type="GO" id="GO:0000724">
    <property type="term" value="P:double-strand break repair via homologous recombination"/>
    <property type="evidence" value="ECO:0007669"/>
    <property type="project" value="UniProtKB-UniRule"/>
</dbReference>
<dbReference type="GO" id="GO:0008854">
    <property type="term" value="F:exodeoxyribonuclease V activity"/>
    <property type="evidence" value="ECO:0007669"/>
    <property type="project" value="InterPro"/>
</dbReference>
<evidence type="ECO:0000256" key="10">
    <source>
        <dbReference type="HAMAP-Rule" id="MF_01486"/>
    </source>
</evidence>
<dbReference type="InterPro" id="IPR006697">
    <property type="entry name" value="RecC"/>
</dbReference>
<dbReference type="InterPro" id="IPR011335">
    <property type="entry name" value="Restrct_endonuc-II-like"/>
</dbReference>
<evidence type="ECO:0000256" key="5">
    <source>
        <dbReference type="ARBA" id="ARBA00022806"/>
    </source>
</evidence>
<dbReference type="GO" id="GO:0009338">
    <property type="term" value="C:exodeoxyribonuclease V complex"/>
    <property type="evidence" value="ECO:0007669"/>
    <property type="project" value="InterPro"/>
</dbReference>
<evidence type="ECO:0000256" key="4">
    <source>
        <dbReference type="ARBA" id="ARBA00022801"/>
    </source>
</evidence>
<dbReference type="Pfam" id="PF04257">
    <property type="entry name" value="Exonuc_V_gamma"/>
    <property type="match status" value="1"/>
</dbReference>
<keyword evidence="4 10" id="KW-0378">Hydrolase</keyword>
<evidence type="ECO:0000256" key="8">
    <source>
        <dbReference type="ARBA" id="ARBA00023125"/>
    </source>
</evidence>
<dbReference type="Gene3D" id="3.40.50.300">
    <property type="entry name" value="P-loop containing nucleotide triphosphate hydrolases"/>
    <property type="match status" value="2"/>
</dbReference>
<keyword evidence="8 10" id="KW-0238">DNA-binding</keyword>
<organism evidence="12 13">
    <name type="scientific">Klenkia marina</name>
    <dbReference type="NCBI Taxonomy" id="1960309"/>
    <lineage>
        <taxon>Bacteria</taxon>
        <taxon>Bacillati</taxon>
        <taxon>Actinomycetota</taxon>
        <taxon>Actinomycetes</taxon>
        <taxon>Geodermatophilales</taxon>
        <taxon>Geodermatophilaceae</taxon>
        <taxon>Klenkia</taxon>
    </lineage>
</organism>
<name>A0A1G4YNK1_9ACTN</name>
<dbReference type="PANTHER" id="PTHR30591">
    <property type="entry name" value="RECBCD ENZYME SUBUNIT RECC"/>
    <property type="match status" value="1"/>
</dbReference>
<dbReference type="AlphaFoldDB" id="A0A1G4YNK1"/>
<dbReference type="SUPFAM" id="SSF52540">
    <property type="entry name" value="P-loop containing nucleoside triphosphate hydrolases"/>
    <property type="match status" value="2"/>
</dbReference>
<dbReference type="SUPFAM" id="SSF52980">
    <property type="entry name" value="Restriction endonuclease-like"/>
    <property type="match status" value="1"/>
</dbReference>
<dbReference type="Gene3D" id="1.10.10.160">
    <property type="match status" value="1"/>
</dbReference>
<keyword evidence="13" id="KW-1185">Reference proteome</keyword>
<dbReference type="STRING" id="1960309.SAMN03159343_3198"/>
<dbReference type="GO" id="GO:0005524">
    <property type="term" value="F:ATP binding"/>
    <property type="evidence" value="ECO:0007669"/>
    <property type="project" value="UniProtKB-UniRule"/>
</dbReference>
<dbReference type="PIRSF" id="PIRSF000980">
    <property type="entry name" value="RecC"/>
    <property type="match status" value="1"/>
</dbReference>
<dbReference type="NCBIfam" id="TIGR01450">
    <property type="entry name" value="recC"/>
    <property type="match status" value="1"/>
</dbReference>
<evidence type="ECO:0000313" key="12">
    <source>
        <dbReference type="EMBL" id="SCX55070.1"/>
    </source>
</evidence>
<comment type="subunit">
    <text evidence="10">Heterotrimer of RecB, RecC and RecD. All subunits contribute to DNA-binding.</text>
</comment>
<dbReference type="HAMAP" id="MF_01486">
    <property type="entry name" value="RecC"/>
    <property type="match status" value="1"/>
</dbReference>
<dbReference type="Gene3D" id="3.40.50.10930">
    <property type="match status" value="1"/>
</dbReference>
<sequence length="1078" mass="116382">MLHLHRAERTSRLADALGEVLAAPLADPFAEEVVAVPAKGVERWLAQRLSTVLGAGDARDGICSGVRFPSVRGLVDEAVAGATGTDPRDDPWAHPVWPLLQVVDGALGESWLAVLARHLGHGVADDDARHGRRWATVAHLAELHRSYAEHRPTMVVDWAQGHDTDGEQPLPADLRWQAELYRRLRAELGPGPGERLPAACAALRADPQLADLPERLSLFGPTRLTTRTMTVLDALAEHREVHLWLPHPSPALWSALTGRTATHRRTDETATVPRHPLLRSLARDVRELQLRLPAHVDEHHDAPDRTVGTLLGRLQHDLRDDRLPAPTSSADDTVRVHSCHGPPRQVEVLREVLLRLFQDDPTLEPRDVLVLCPDVETFAPLVSATFGLGPGLPHPGNALRVQLADRSLRATNPLLDTVALLLQLAHSRVTAGQVLDLAATAGVRRLFGFTDEDLERIRDWVARSGVRWGLDTGTREGYGLGRVPQNTWQAGLDRVLLGVTTSEDQPVWLDRALPLDDVDSSDVDLAGRLAELVDRVAQVLDALTGEHPVQHWLDTLDGALDLLTAVDQDDAWQLSQARRELAEAFEGGRGTLRTADVRALLAGRFAGRPTRANFRTGNLTVCTMVPMRSVPHRVVVLLGMDDGVFPRAGGVDGDDVLARDPRVGERDVRSEDRQLLLDAVCAARERVLVFCTGADPVSGAERPPAVPIGELLDVLAGMTGGAREDLVTRHPLQPFDPRAFRGPVPASFDPVGLAGARRAVQPRVPEPDRAPLLPRGGPVALEDLVSFVEHPVRAYLRQRLQITLPGEDDEVDDELAASLDALQEWAVGDRLLRAQLAGTSAQDAETSEWLRGTLPPGSLGTAVLDRVRPRVASLVGTAAPLLQPPARTVDVRVAVGGRELAGTVNGVRDGAVVSVTYSTLAAKHRARAWVQALALAAAEGSGRAVTVGRRGAGARTSTILAPADPLAVLADLLDLYDRGTSEPLPLGPKVSEGYAARCIGGEDREGALDAVGRDWEGGQFPGEAADKHHVHVWGAAAPFSVWTGPPPADDERWPDETTRFGVLARRFWTPLLAAEATS</sequence>
<dbReference type="InterPro" id="IPR041500">
    <property type="entry name" value="RecC_C"/>
</dbReference>
<feature type="domain" description="RecC C-terminal" evidence="11">
    <location>
        <begin position="778"/>
        <end position="996"/>
    </location>
</feature>
<dbReference type="OrthoDB" id="9762834at2"/>
<dbReference type="GO" id="GO:0003678">
    <property type="term" value="F:DNA helicase activity"/>
    <property type="evidence" value="ECO:0007669"/>
    <property type="project" value="UniProtKB-UniRule"/>
</dbReference>
<evidence type="ECO:0000256" key="9">
    <source>
        <dbReference type="ARBA" id="ARBA00023204"/>
    </source>
</evidence>
<protein>
    <recommendedName>
        <fullName evidence="10">RecBCD enzyme subunit RecC</fullName>
    </recommendedName>
    <alternativeName>
        <fullName evidence="10">Exonuclease V subunit RecC</fullName>
        <shortName evidence="10">ExoV subunit RecC</shortName>
    </alternativeName>
    <alternativeName>
        <fullName evidence="10">Helicase/nuclease RecBCD subunit RecC</fullName>
    </alternativeName>
</protein>
<keyword evidence="6 10" id="KW-0269">Exonuclease</keyword>
<reference evidence="13" key="1">
    <citation type="submission" date="2016-10" db="EMBL/GenBank/DDBJ databases">
        <authorList>
            <person name="Varghese N."/>
            <person name="Submissions S."/>
        </authorList>
    </citation>
    <scope>NUCLEOTIDE SEQUENCE [LARGE SCALE GENOMIC DNA]</scope>
    <source>
        <strain evidence="13">DSM 45722</strain>
    </source>
</reference>
<dbReference type="InterPro" id="IPR013986">
    <property type="entry name" value="DExx_box_DNA_helicase_dom_sf"/>
</dbReference>
<keyword evidence="3 10" id="KW-0227">DNA damage</keyword>
<evidence type="ECO:0000259" key="11">
    <source>
        <dbReference type="Pfam" id="PF17946"/>
    </source>
</evidence>
<evidence type="ECO:0000256" key="2">
    <source>
        <dbReference type="ARBA" id="ARBA00022741"/>
    </source>
</evidence>
<proteinExistence type="inferred from homology"/>
<keyword evidence="5 10" id="KW-0347">Helicase</keyword>
<dbReference type="Pfam" id="PF17946">
    <property type="entry name" value="RecC_C"/>
    <property type="match status" value="1"/>
</dbReference>
<keyword evidence="7 10" id="KW-0067">ATP-binding</keyword>
<keyword evidence="1 10" id="KW-0540">Nuclease</keyword>
<dbReference type="RefSeq" id="WP_092806083.1">
    <property type="nucleotide sequence ID" value="NZ_FMUH01000005.1"/>
</dbReference>
<evidence type="ECO:0000256" key="7">
    <source>
        <dbReference type="ARBA" id="ARBA00022840"/>
    </source>
</evidence>
<comment type="miscellaneous">
    <text evidence="10">In the RecBCD complex, RecB has a slow 3'-5' helicase, an exonuclease activity and loads RecA onto ssDNA, RecD has a fast 5'-3' helicase activity, while RecC stimulates the ATPase and processivity of the RecB helicase and contributes to recognition of the Chi site.</text>
</comment>
<evidence type="ECO:0000313" key="13">
    <source>
        <dbReference type="Proteomes" id="UP000198981"/>
    </source>
</evidence>
<dbReference type="InterPro" id="IPR027417">
    <property type="entry name" value="P-loop_NTPase"/>
</dbReference>
<evidence type="ECO:0000256" key="6">
    <source>
        <dbReference type="ARBA" id="ARBA00022839"/>
    </source>
</evidence>
<accession>A0A1G4YNK1</accession>
<dbReference type="Proteomes" id="UP000198981">
    <property type="component" value="Unassembled WGS sequence"/>
</dbReference>
<keyword evidence="2 10" id="KW-0547">Nucleotide-binding</keyword>
<dbReference type="EMBL" id="FMUH01000005">
    <property type="protein sequence ID" value="SCX55070.1"/>
    <property type="molecule type" value="Genomic_DNA"/>
</dbReference>
<keyword evidence="9 10" id="KW-0234">DNA repair</keyword>
<comment type="function">
    <text evidence="10">A helicase/nuclease that prepares dsDNA breaks (DSB) for recombinational DNA repair. Binds to DSBs and unwinds DNA via a highly rapid and processive ATP-dependent bidirectional helicase activity. Unwinds dsDNA until it encounters a Chi (crossover hotspot instigator) sequence from the 3' direction. Cuts ssDNA a few nucleotides 3' to the Chi site. The properties and activities of the enzyme are changed at Chi. The Chi-altered holoenzyme produces a long 3'-ssDNA overhang and facilitates RecA-binding to the ssDNA for homologous DNA recombination and repair. Holoenzyme degrades any linearized DNA that is unable to undergo homologous recombination. In the holoenzyme this subunit recognizes the wild-type Chi sequence, and when added to isolated RecB increases its ATP-dependent helicase processivity.</text>
</comment>
<evidence type="ECO:0000256" key="3">
    <source>
        <dbReference type="ARBA" id="ARBA00022763"/>
    </source>
</evidence>
<comment type="similarity">
    <text evidence="10">Belongs to the RecC family.</text>
</comment>